<evidence type="ECO:0000256" key="5">
    <source>
        <dbReference type="ARBA" id="ARBA00023136"/>
    </source>
</evidence>
<proteinExistence type="inferred from homology"/>
<feature type="domain" description="Methyl-accepting transducer" evidence="12">
    <location>
        <begin position="327"/>
        <end position="598"/>
    </location>
</feature>
<dbReference type="Pfam" id="PF00015">
    <property type="entry name" value="MCPsignal"/>
    <property type="match status" value="1"/>
</dbReference>
<dbReference type="OrthoDB" id="9810264at2"/>
<evidence type="ECO:0000256" key="1">
    <source>
        <dbReference type="ARBA" id="ARBA00004651"/>
    </source>
</evidence>
<gene>
    <name evidence="14" type="ORF">C8E03_12310</name>
    <name evidence="15" type="ORF">CG710_018530</name>
</gene>
<dbReference type="InterPro" id="IPR004089">
    <property type="entry name" value="MCPsignal_dom"/>
</dbReference>
<dbReference type="CDD" id="cd11386">
    <property type="entry name" value="MCP_signal"/>
    <property type="match status" value="1"/>
</dbReference>
<keyword evidence="4 11" id="KW-1133">Transmembrane helix</keyword>
<dbReference type="InterPro" id="IPR003660">
    <property type="entry name" value="HAMP_dom"/>
</dbReference>
<evidence type="ECO:0000256" key="9">
    <source>
        <dbReference type="SAM" id="Coils"/>
    </source>
</evidence>
<dbReference type="EMBL" id="NOKA02000069">
    <property type="protein sequence ID" value="RDY29291.1"/>
    <property type="molecule type" value="Genomic_DNA"/>
</dbReference>
<comment type="similarity">
    <text evidence="7">Belongs to the methyl-accepting chemotaxis (MCP) protein family.</text>
</comment>
<evidence type="ECO:0000313" key="14">
    <source>
        <dbReference type="EMBL" id="PXV84723.1"/>
    </source>
</evidence>
<protein>
    <submittedName>
        <fullName evidence="15">HAMP domain-containing protein</fullName>
    </submittedName>
    <submittedName>
        <fullName evidence="14">Methyl-accepting chemotaxis sensory transducer with Cache sensor</fullName>
    </submittedName>
</protein>
<reference evidence="15" key="3">
    <citation type="submission" date="2018-07" db="EMBL/GenBank/DDBJ databases">
        <authorList>
            <person name="Quirk P.G."/>
            <person name="Krulwich T.A."/>
        </authorList>
    </citation>
    <scope>NUCLEOTIDE SEQUENCE</scope>
    <source>
        <strain evidence="15">CCRI-19302</strain>
    </source>
</reference>
<evidence type="ECO:0000313" key="16">
    <source>
        <dbReference type="Proteomes" id="UP000216411"/>
    </source>
</evidence>
<dbReference type="RefSeq" id="WP_094378954.1">
    <property type="nucleotide sequence ID" value="NZ_NOKA02000069.1"/>
</dbReference>
<sequence>MERIKEMLKKFLGIRYSIKSKIILMVSVLLLLVSLVIGFSSYTIAKSELEDQGKIILENTVNMILMLIDAKNEEVERGSITLEEAQEQVKTYILGKAEETGNSIEVVYNQAGDTQTIKEIKRAINADINLGDNGYPIIYSTEGMEIAHPSLEGTNIWNLREKGKENGVYIVQEQINAAMQDGGGFTSYSWTYPNSDKIGEKITFQKIDPDWNWVVVAGTYMTDFNKGANHILVYSAIVAAISLAAGFVITLLVVNKIVGPIQFMVEMANELSNGDFREKERKIKNKDEIGKLANSLVNLRANIHGILQSIYASADKLLSSSEELTASAEQSAQASTQVVNAVSEVAIAAENQLNLAENAENVVNQISSSIHSVLENAKEVSSSAEKTAEAANEGEVAIEKVVSQMEIIADKTNATAEVMNELEDKSIHIGEIVDVIAGIAEQTNLLSLNAAIEAARAGESGKGFSVVADEVRKLAEQSQNAANQITQLIHEIQEKMENAVVFMNEGKKEVEEGAKVVSVAGKSFEEILSMIKNVSAKVLDIYNRVEQITNQTGNVVSVVENINNESKKTSGESQNISAATQEQSASSEEIAAASENLAQMAVELKEALRKFEI</sequence>
<dbReference type="AlphaFoldDB" id="A0A255I4K7"/>
<dbReference type="Proteomes" id="UP000247523">
    <property type="component" value="Unassembled WGS sequence"/>
</dbReference>
<dbReference type="Gene3D" id="1.10.8.500">
    <property type="entry name" value="HAMP domain in histidine kinase"/>
    <property type="match status" value="1"/>
</dbReference>
<evidence type="ECO:0000256" key="3">
    <source>
        <dbReference type="ARBA" id="ARBA00022692"/>
    </source>
</evidence>
<comment type="caution">
    <text evidence="14">The sequence shown here is derived from an EMBL/GenBank/DDBJ whole genome shotgun (WGS) entry which is preliminary data.</text>
</comment>
<evidence type="ECO:0000256" key="11">
    <source>
        <dbReference type="SAM" id="Phobius"/>
    </source>
</evidence>
<dbReference type="SMART" id="SM01049">
    <property type="entry name" value="Cache_2"/>
    <property type="match status" value="1"/>
</dbReference>
<dbReference type="SMART" id="SM00283">
    <property type="entry name" value="MA"/>
    <property type="match status" value="1"/>
</dbReference>
<dbReference type="PANTHER" id="PTHR32089">
    <property type="entry name" value="METHYL-ACCEPTING CHEMOTAXIS PROTEIN MCPB"/>
    <property type="match status" value="1"/>
</dbReference>
<dbReference type="CDD" id="cd06225">
    <property type="entry name" value="HAMP"/>
    <property type="match status" value="1"/>
</dbReference>
<dbReference type="Pfam" id="PF17200">
    <property type="entry name" value="sCache_2"/>
    <property type="match status" value="1"/>
</dbReference>
<comment type="subcellular location">
    <subcellularLocation>
        <location evidence="1">Cell membrane</location>
        <topology evidence="1">Multi-pass membrane protein</topology>
    </subcellularLocation>
</comment>
<organism evidence="14 17">
    <name type="scientific">Lachnotalea glycerini</name>
    <dbReference type="NCBI Taxonomy" id="1763509"/>
    <lineage>
        <taxon>Bacteria</taxon>
        <taxon>Bacillati</taxon>
        <taxon>Bacillota</taxon>
        <taxon>Clostridia</taxon>
        <taxon>Lachnospirales</taxon>
        <taxon>Lachnospiraceae</taxon>
        <taxon>Lachnotalea</taxon>
    </lineage>
</organism>
<reference evidence="14 17" key="2">
    <citation type="submission" date="2018-05" db="EMBL/GenBank/DDBJ databases">
        <title>Genomic Encyclopedia of Type Strains, Phase IV (KMG-IV): sequencing the most valuable type-strain genomes for metagenomic binning, comparative biology and taxonomic classification.</title>
        <authorList>
            <person name="Goeker M."/>
        </authorList>
    </citation>
    <scope>NUCLEOTIDE SEQUENCE [LARGE SCALE GENOMIC DNA]</scope>
    <source>
        <strain evidence="14 17">DSM 28816</strain>
    </source>
</reference>
<dbReference type="EMBL" id="QICS01000023">
    <property type="protein sequence ID" value="PXV84723.1"/>
    <property type="molecule type" value="Genomic_DNA"/>
</dbReference>
<name>A0A255I4K7_9FIRM</name>
<dbReference type="PANTHER" id="PTHR32089:SF112">
    <property type="entry name" value="LYSOZYME-LIKE PROTEIN-RELATED"/>
    <property type="match status" value="1"/>
</dbReference>
<feature type="coiled-coil region" evidence="9">
    <location>
        <begin position="471"/>
        <end position="498"/>
    </location>
</feature>
<evidence type="ECO:0000313" key="17">
    <source>
        <dbReference type="Proteomes" id="UP000247523"/>
    </source>
</evidence>
<dbReference type="Proteomes" id="UP000216411">
    <property type="component" value="Unassembled WGS sequence"/>
</dbReference>
<keyword evidence="2" id="KW-1003">Cell membrane</keyword>
<dbReference type="Gene3D" id="1.10.287.950">
    <property type="entry name" value="Methyl-accepting chemotaxis protein"/>
    <property type="match status" value="1"/>
</dbReference>
<evidence type="ECO:0000256" key="4">
    <source>
        <dbReference type="ARBA" id="ARBA00022989"/>
    </source>
</evidence>
<dbReference type="PROSITE" id="PS50885">
    <property type="entry name" value="HAMP"/>
    <property type="match status" value="1"/>
</dbReference>
<reference evidence="15 16" key="1">
    <citation type="journal article" date="2017" name="Genome Announc.">
        <title>Draft Genome Sequence of a Sporulating and Motile Strain of Lachnotalea glycerini Isolated from Water in Quebec City, Canada.</title>
        <authorList>
            <person name="Maheux A.F."/>
            <person name="Boudreau D.K."/>
            <person name="Berube E."/>
            <person name="Boissinot M."/>
            <person name="Raymond F."/>
            <person name="Brodeur S."/>
            <person name="Corbeil J."/>
            <person name="Isabel S."/>
            <person name="Omar R.F."/>
            <person name="Bergeron M.G."/>
        </authorList>
    </citation>
    <scope>NUCLEOTIDE SEQUENCE [LARGE SCALE GENOMIC DNA]</scope>
    <source>
        <strain evidence="15 16">CCRI-19302</strain>
    </source>
</reference>
<dbReference type="InterPro" id="IPR033480">
    <property type="entry name" value="sCache_2"/>
</dbReference>
<evidence type="ECO:0000256" key="2">
    <source>
        <dbReference type="ARBA" id="ARBA00022475"/>
    </source>
</evidence>
<feature type="compositionally biased region" description="Low complexity" evidence="10">
    <location>
        <begin position="576"/>
        <end position="588"/>
    </location>
</feature>
<evidence type="ECO:0000256" key="6">
    <source>
        <dbReference type="ARBA" id="ARBA00023224"/>
    </source>
</evidence>
<keyword evidence="16" id="KW-1185">Reference proteome</keyword>
<accession>A0A255I4K7</accession>
<evidence type="ECO:0000256" key="10">
    <source>
        <dbReference type="SAM" id="MobiDB-lite"/>
    </source>
</evidence>
<feature type="domain" description="HAMP" evidence="13">
    <location>
        <begin position="255"/>
        <end position="308"/>
    </location>
</feature>
<evidence type="ECO:0000256" key="7">
    <source>
        <dbReference type="ARBA" id="ARBA00029447"/>
    </source>
</evidence>
<dbReference type="SUPFAM" id="SSF58104">
    <property type="entry name" value="Methyl-accepting chemotaxis protein (MCP) signaling domain"/>
    <property type="match status" value="1"/>
</dbReference>
<keyword evidence="3 11" id="KW-0812">Transmembrane</keyword>
<dbReference type="CDD" id="cd18774">
    <property type="entry name" value="PDC2_HK_sensor"/>
    <property type="match status" value="1"/>
</dbReference>
<dbReference type="PROSITE" id="PS50111">
    <property type="entry name" value="CHEMOTAXIS_TRANSDUC_2"/>
    <property type="match status" value="1"/>
</dbReference>
<keyword evidence="6 8" id="KW-0807">Transducer</keyword>
<feature type="transmembrane region" description="Helical" evidence="11">
    <location>
        <begin position="231"/>
        <end position="254"/>
    </location>
</feature>
<keyword evidence="5 11" id="KW-0472">Membrane</keyword>
<evidence type="ECO:0000259" key="13">
    <source>
        <dbReference type="PROSITE" id="PS50885"/>
    </source>
</evidence>
<dbReference type="Pfam" id="PF00672">
    <property type="entry name" value="HAMP"/>
    <property type="match status" value="1"/>
</dbReference>
<dbReference type="Gene3D" id="3.30.450.20">
    <property type="entry name" value="PAS domain"/>
    <property type="match status" value="1"/>
</dbReference>
<evidence type="ECO:0000256" key="8">
    <source>
        <dbReference type="PROSITE-ProRule" id="PRU00284"/>
    </source>
</evidence>
<dbReference type="GO" id="GO:0007165">
    <property type="term" value="P:signal transduction"/>
    <property type="evidence" value="ECO:0007669"/>
    <property type="project" value="UniProtKB-KW"/>
</dbReference>
<evidence type="ECO:0000259" key="12">
    <source>
        <dbReference type="PROSITE" id="PS50111"/>
    </source>
</evidence>
<keyword evidence="9" id="KW-0175">Coiled coil</keyword>
<evidence type="ECO:0000313" key="15">
    <source>
        <dbReference type="EMBL" id="RDY29291.1"/>
    </source>
</evidence>
<feature type="region of interest" description="Disordered" evidence="10">
    <location>
        <begin position="566"/>
        <end position="588"/>
    </location>
</feature>
<dbReference type="GO" id="GO:0005886">
    <property type="term" value="C:plasma membrane"/>
    <property type="evidence" value="ECO:0007669"/>
    <property type="project" value="UniProtKB-SubCell"/>
</dbReference>